<dbReference type="InParanoid" id="B4N895"/>
<name>B4N895_DROWI</name>
<dbReference type="Gene3D" id="3.40.50.1820">
    <property type="entry name" value="alpha/beta hydrolase"/>
    <property type="match status" value="1"/>
</dbReference>
<evidence type="ECO:0000256" key="4">
    <source>
        <dbReference type="ARBA" id="ARBA00023157"/>
    </source>
</evidence>
<evidence type="ECO:0000259" key="7">
    <source>
        <dbReference type="Pfam" id="PF00135"/>
    </source>
</evidence>
<keyword evidence="4" id="KW-1015">Disulfide bond</keyword>
<dbReference type="EMBL" id="CH964232">
    <property type="protein sequence ID" value="EDW81346.2"/>
    <property type="molecule type" value="Genomic_DNA"/>
</dbReference>
<dbReference type="InterPro" id="IPR029058">
    <property type="entry name" value="AB_hydrolase_fold"/>
</dbReference>
<dbReference type="GO" id="GO:0106435">
    <property type="term" value="F:carboxylesterase activity"/>
    <property type="evidence" value="ECO:0007669"/>
    <property type="project" value="UniProtKB-EC"/>
</dbReference>
<protein>
    <recommendedName>
        <fullName evidence="6">carboxylesterase</fullName>
        <ecNumber evidence="6">3.1.1.1</ecNumber>
    </recommendedName>
</protein>
<evidence type="ECO:0000256" key="1">
    <source>
        <dbReference type="ARBA" id="ARBA00005964"/>
    </source>
</evidence>
<dbReference type="FunCoup" id="B4N895">
    <property type="interactions" value="11"/>
</dbReference>
<keyword evidence="3" id="KW-0378">Hydrolase</keyword>
<dbReference type="ESTHER" id="drowi-b4n895">
    <property type="family name" value="Carb_B_Arthropoda"/>
</dbReference>
<keyword evidence="5" id="KW-0325">Glycoprotein</keyword>
<accession>B4N895</accession>
<dbReference type="PANTHER" id="PTHR43142">
    <property type="entry name" value="CARBOXYLIC ESTER HYDROLASE"/>
    <property type="match status" value="1"/>
</dbReference>
<dbReference type="PANTHER" id="PTHR43142:SF1">
    <property type="entry name" value="CARBOXYLIC ESTER HYDROLASE"/>
    <property type="match status" value="1"/>
</dbReference>
<evidence type="ECO:0000313" key="9">
    <source>
        <dbReference type="Proteomes" id="UP000007798"/>
    </source>
</evidence>
<dbReference type="InterPro" id="IPR002018">
    <property type="entry name" value="CarbesteraseB"/>
</dbReference>
<dbReference type="HOGENOM" id="CLU_006586_13_2_1"/>
<evidence type="ECO:0000256" key="5">
    <source>
        <dbReference type="ARBA" id="ARBA00023180"/>
    </source>
</evidence>
<dbReference type="STRING" id="7260.B4N895"/>
<organism evidence="8 9">
    <name type="scientific">Drosophila willistoni</name>
    <name type="common">Fruit fly</name>
    <dbReference type="NCBI Taxonomy" id="7260"/>
    <lineage>
        <taxon>Eukaryota</taxon>
        <taxon>Metazoa</taxon>
        <taxon>Ecdysozoa</taxon>
        <taxon>Arthropoda</taxon>
        <taxon>Hexapoda</taxon>
        <taxon>Insecta</taxon>
        <taxon>Pterygota</taxon>
        <taxon>Neoptera</taxon>
        <taxon>Endopterygota</taxon>
        <taxon>Diptera</taxon>
        <taxon>Brachycera</taxon>
        <taxon>Muscomorpha</taxon>
        <taxon>Ephydroidea</taxon>
        <taxon>Drosophilidae</taxon>
        <taxon>Drosophila</taxon>
        <taxon>Sophophora</taxon>
    </lineage>
</organism>
<dbReference type="AlphaFoldDB" id="B4N895"/>
<comment type="similarity">
    <text evidence="1">Belongs to the type-B carboxylesterase/lipase family.</text>
</comment>
<keyword evidence="9" id="KW-1185">Reference proteome</keyword>
<sequence>MVVDLPQLGKVRGKRQFGIYGDEFFSFEGLPFAKPPIDELRFKAPQVCDGWGWDQELDARKERDIPVQVDQRTSCVIGSEDCLYLNVYTKHFDRTKPSLPVMVFIYGGAFRSGGASRFNYGPDYLMSKDIVYVVFNYRVCSLGFLSLPNNDLNIAGDAGLQDQVLALRWIKQHIEHFNGDANNITLFGQSAGAASVHFMMCMPEAKDLFHKAIMMSGSMLCPWTQSPGKDVLFCQLAVQAGYEGPMTQEDILKFLHCVSAEKLVQHDFFNFSHKCFGFIHPFVPSMEERPLLELMREAWSVQVPLLLGGTSFEGLVSYPLCKSSNGYIMDLLKQEPTLVLPYELYKTLSPEERECRAATIVETHYGPRSIDKNNVSQVLDLFSYKLFWHGLHRVVRSRLVHAQAPTYLYRFDFDSPTHNFMRIKLCGDDIKRGVCHADDLGYIFHKQNVKKLSRNSPEYCTIQRMVSILTTFASTGDPNCEETGSEAWTPLTPKLPYRVLNIGQDLELKTQCERQGLEVWNQLYDSDKALYGG</sequence>
<dbReference type="Proteomes" id="UP000007798">
    <property type="component" value="Unassembled WGS sequence"/>
</dbReference>
<dbReference type="KEGG" id="dwi:6647965"/>
<dbReference type="EC" id="3.1.1.1" evidence="6"/>
<dbReference type="Pfam" id="PF00135">
    <property type="entry name" value="COesterase"/>
    <property type="match status" value="1"/>
</dbReference>
<evidence type="ECO:0000256" key="6">
    <source>
        <dbReference type="ARBA" id="ARBA00039155"/>
    </source>
</evidence>
<reference evidence="8 9" key="1">
    <citation type="journal article" date="2007" name="Nature">
        <title>Evolution of genes and genomes on the Drosophila phylogeny.</title>
        <authorList>
            <consortium name="Drosophila 12 Genomes Consortium"/>
            <person name="Clark A.G."/>
            <person name="Eisen M.B."/>
            <person name="Smith D.R."/>
            <person name="Bergman C.M."/>
            <person name="Oliver B."/>
            <person name="Markow T.A."/>
            <person name="Kaufman T.C."/>
            <person name="Kellis M."/>
            <person name="Gelbart W."/>
            <person name="Iyer V.N."/>
            <person name="Pollard D.A."/>
            <person name="Sackton T.B."/>
            <person name="Larracuente A.M."/>
            <person name="Singh N.D."/>
            <person name="Abad J.P."/>
            <person name="Abt D.N."/>
            <person name="Adryan B."/>
            <person name="Aguade M."/>
            <person name="Akashi H."/>
            <person name="Anderson W.W."/>
            <person name="Aquadro C.F."/>
            <person name="Ardell D.H."/>
            <person name="Arguello R."/>
            <person name="Artieri C.G."/>
            <person name="Barbash D.A."/>
            <person name="Barker D."/>
            <person name="Barsanti P."/>
            <person name="Batterham P."/>
            <person name="Batzoglou S."/>
            <person name="Begun D."/>
            <person name="Bhutkar A."/>
            <person name="Blanco E."/>
            <person name="Bosak S.A."/>
            <person name="Bradley R.K."/>
            <person name="Brand A.D."/>
            <person name="Brent M.R."/>
            <person name="Brooks A.N."/>
            <person name="Brown R.H."/>
            <person name="Butlin R.K."/>
            <person name="Caggese C."/>
            <person name="Calvi B.R."/>
            <person name="Bernardo de Carvalho A."/>
            <person name="Caspi A."/>
            <person name="Castrezana S."/>
            <person name="Celniker S.E."/>
            <person name="Chang J.L."/>
            <person name="Chapple C."/>
            <person name="Chatterji S."/>
            <person name="Chinwalla A."/>
            <person name="Civetta A."/>
            <person name="Clifton S.W."/>
            <person name="Comeron J.M."/>
            <person name="Costello J.C."/>
            <person name="Coyne J.A."/>
            <person name="Daub J."/>
            <person name="David R.G."/>
            <person name="Delcher A.L."/>
            <person name="Delehaunty K."/>
            <person name="Do C.B."/>
            <person name="Ebling H."/>
            <person name="Edwards K."/>
            <person name="Eickbush T."/>
            <person name="Evans J.D."/>
            <person name="Filipski A."/>
            <person name="Findeiss S."/>
            <person name="Freyhult E."/>
            <person name="Fulton L."/>
            <person name="Fulton R."/>
            <person name="Garcia A.C."/>
            <person name="Gardiner A."/>
            <person name="Garfield D.A."/>
            <person name="Garvin B.E."/>
            <person name="Gibson G."/>
            <person name="Gilbert D."/>
            <person name="Gnerre S."/>
            <person name="Godfrey J."/>
            <person name="Good R."/>
            <person name="Gotea V."/>
            <person name="Gravely B."/>
            <person name="Greenberg A.J."/>
            <person name="Griffiths-Jones S."/>
            <person name="Gross S."/>
            <person name="Guigo R."/>
            <person name="Gustafson E.A."/>
            <person name="Haerty W."/>
            <person name="Hahn M.W."/>
            <person name="Halligan D.L."/>
            <person name="Halpern A.L."/>
            <person name="Halter G.M."/>
            <person name="Han M.V."/>
            <person name="Heger A."/>
            <person name="Hillier L."/>
            <person name="Hinrichs A.S."/>
            <person name="Holmes I."/>
            <person name="Hoskins R.A."/>
            <person name="Hubisz M.J."/>
            <person name="Hultmark D."/>
            <person name="Huntley M.A."/>
            <person name="Jaffe D.B."/>
            <person name="Jagadeeshan S."/>
            <person name="Jeck W.R."/>
            <person name="Johnson J."/>
            <person name="Jones C.D."/>
            <person name="Jordan W.C."/>
            <person name="Karpen G.H."/>
            <person name="Kataoka E."/>
            <person name="Keightley P.D."/>
            <person name="Kheradpour P."/>
            <person name="Kirkness E.F."/>
            <person name="Koerich L.B."/>
            <person name="Kristiansen K."/>
            <person name="Kudrna D."/>
            <person name="Kulathinal R.J."/>
            <person name="Kumar S."/>
            <person name="Kwok R."/>
            <person name="Lander E."/>
            <person name="Langley C.H."/>
            <person name="Lapoint R."/>
            <person name="Lazzaro B.P."/>
            <person name="Lee S.J."/>
            <person name="Levesque L."/>
            <person name="Li R."/>
            <person name="Lin C.F."/>
            <person name="Lin M.F."/>
            <person name="Lindblad-Toh K."/>
            <person name="Llopart A."/>
            <person name="Long M."/>
            <person name="Low L."/>
            <person name="Lozovsky E."/>
            <person name="Lu J."/>
            <person name="Luo M."/>
            <person name="Machado C.A."/>
            <person name="Makalowski W."/>
            <person name="Marzo M."/>
            <person name="Matsuda M."/>
            <person name="Matzkin L."/>
            <person name="McAllister B."/>
            <person name="McBride C.S."/>
            <person name="McKernan B."/>
            <person name="McKernan K."/>
            <person name="Mendez-Lago M."/>
            <person name="Minx P."/>
            <person name="Mollenhauer M.U."/>
            <person name="Montooth K."/>
            <person name="Mount S.M."/>
            <person name="Mu X."/>
            <person name="Myers E."/>
            <person name="Negre B."/>
            <person name="Newfeld S."/>
            <person name="Nielsen R."/>
            <person name="Noor M.A."/>
            <person name="O'Grady P."/>
            <person name="Pachter L."/>
            <person name="Papaceit M."/>
            <person name="Parisi M.J."/>
            <person name="Parisi M."/>
            <person name="Parts L."/>
            <person name="Pedersen J.S."/>
            <person name="Pesole G."/>
            <person name="Phillippy A.M."/>
            <person name="Ponting C.P."/>
            <person name="Pop M."/>
            <person name="Porcelli D."/>
            <person name="Powell J.R."/>
            <person name="Prohaska S."/>
            <person name="Pruitt K."/>
            <person name="Puig M."/>
            <person name="Quesneville H."/>
            <person name="Ram K.R."/>
            <person name="Rand D."/>
            <person name="Rasmussen M.D."/>
            <person name="Reed L.K."/>
            <person name="Reenan R."/>
            <person name="Reily A."/>
            <person name="Remington K.A."/>
            <person name="Rieger T.T."/>
            <person name="Ritchie M.G."/>
            <person name="Robin C."/>
            <person name="Rogers Y.H."/>
            <person name="Rohde C."/>
            <person name="Rozas J."/>
            <person name="Rubenfield M.J."/>
            <person name="Ruiz A."/>
            <person name="Russo S."/>
            <person name="Salzberg S.L."/>
            <person name="Sanchez-Gracia A."/>
            <person name="Saranga D.J."/>
            <person name="Sato H."/>
            <person name="Schaeffer S.W."/>
            <person name="Schatz M.C."/>
            <person name="Schlenke T."/>
            <person name="Schwartz R."/>
            <person name="Segarra C."/>
            <person name="Singh R.S."/>
            <person name="Sirot L."/>
            <person name="Sirota M."/>
            <person name="Sisneros N.B."/>
            <person name="Smith C.D."/>
            <person name="Smith T.F."/>
            <person name="Spieth J."/>
            <person name="Stage D.E."/>
            <person name="Stark A."/>
            <person name="Stephan W."/>
            <person name="Strausberg R.L."/>
            <person name="Strempel S."/>
            <person name="Sturgill D."/>
            <person name="Sutton G."/>
            <person name="Sutton G.G."/>
            <person name="Tao W."/>
            <person name="Teichmann S."/>
            <person name="Tobari Y.N."/>
            <person name="Tomimura Y."/>
            <person name="Tsolas J.M."/>
            <person name="Valente V.L."/>
            <person name="Venter E."/>
            <person name="Venter J.C."/>
            <person name="Vicario S."/>
            <person name="Vieira F.G."/>
            <person name="Vilella A.J."/>
            <person name="Villasante A."/>
            <person name="Walenz B."/>
            <person name="Wang J."/>
            <person name="Wasserman M."/>
            <person name="Watts T."/>
            <person name="Wilson D."/>
            <person name="Wilson R.K."/>
            <person name="Wing R.A."/>
            <person name="Wolfner M.F."/>
            <person name="Wong A."/>
            <person name="Wong G.K."/>
            <person name="Wu C.I."/>
            <person name="Wu G."/>
            <person name="Yamamoto D."/>
            <person name="Yang H.P."/>
            <person name="Yang S.P."/>
            <person name="Yorke J.A."/>
            <person name="Yoshida K."/>
            <person name="Zdobnov E."/>
            <person name="Zhang P."/>
            <person name="Zhang Y."/>
            <person name="Zimin A.V."/>
            <person name="Baldwin J."/>
            <person name="Abdouelleil A."/>
            <person name="Abdulkadir J."/>
            <person name="Abebe A."/>
            <person name="Abera B."/>
            <person name="Abreu J."/>
            <person name="Acer S.C."/>
            <person name="Aftuck L."/>
            <person name="Alexander A."/>
            <person name="An P."/>
            <person name="Anderson E."/>
            <person name="Anderson S."/>
            <person name="Arachi H."/>
            <person name="Azer M."/>
            <person name="Bachantsang P."/>
            <person name="Barry A."/>
            <person name="Bayul T."/>
            <person name="Berlin A."/>
            <person name="Bessette D."/>
            <person name="Bloom T."/>
            <person name="Blye J."/>
            <person name="Boguslavskiy L."/>
            <person name="Bonnet C."/>
            <person name="Boukhgalter B."/>
            <person name="Bourzgui I."/>
            <person name="Brown A."/>
            <person name="Cahill P."/>
            <person name="Channer S."/>
            <person name="Cheshatsang Y."/>
            <person name="Chuda L."/>
            <person name="Citroen M."/>
            <person name="Collymore A."/>
            <person name="Cooke P."/>
            <person name="Costello M."/>
            <person name="D'Aco K."/>
            <person name="Daza R."/>
            <person name="De Haan G."/>
            <person name="DeGray S."/>
            <person name="DeMaso C."/>
            <person name="Dhargay N."/>
            <person name="Dooley K."/>
            <person name="Dooley E."/>
            <person name="Doricent M."/>
            <person name="Dorje P."/>
            <person name="Dorjee K."/>
            <person name="Dupes A."/>
            <person name="Elong R."/>
            <person name="Falk J."/>
            <person name="Farina A."/>
            <person name="Faro S."/>
            <person name="Ferguson D."/>
            <person name="Fisher S."/>
            <person name="Foley C.D."/>
            <person name="Franke A."/>
            <person name="Friedrich D."/>
            <person name="Gadbois L."/>
            <person name="Gearin G."/>
            <person name="Gearin C.R."/>
            <person name="Giannoukos G."/>
            <person name="Goode T."/>
            <person name="Graham J."/>
            <person name="Grandbois E."/>
            <person name="Grewal S."/>
            <person name="Gyaltsen K."/>
            <person name="Hafez N."/>
            <person name="Hagos B."/>
            <person name="Hall J."/>
            <person name="Henson C."/>
            <person name="Hollinger A."/>
            <person name="Honan T."/>
            <person name="Huard M.D."/>
            <person name="Hughes L."/>
            <person name="Hurhula B."/>
            <person name="Husby M.E."/>
            <person name="Kamat A."/>
            <person name="Kanga B."/>
            <person name="Kashin S."/>
            <person name="Khazanovich D."/>
            <person name="Kisner P."/>
            <person name="Lance K."/>
            <person name="Lara M."/>
            <person name="Lee W."/>
            <person name="Lennon N."/>
            <person name="Letendre F."/>
            <person name="LeVine R."/>
            <person name="Lipovsky A."/>
            <person name="Liu X."/>
            <person name="Liu J."/>
            <person name="Liu S."/>
            <person name="Lokyitsang T."/>
            <person name="Lokyitsang Y."/>
            <person name="Lubonja R."/>
            <person name="Lui A."/>
            <person name="MacDonald P."/>
            <person name="Magnisalis V."/>
            <person name="Maru K."/>
            <person name="Matthews C."/>
            <person name="McCusker W."/>
            <person name="McDonough S."/>
            <person name="Mehta T."/>
            <person name="Meldrim J."/>
            <person name="Meneus L."/>
            <person name="Mihai O."/>
            <person name="Mihalev A."/>
            <person name="Mihova T."/>
            <person name="Mittelman R."/>
            <person name="Mlenga V."/>
            <person name="Montmayeur A."/>
            <person name="Mulrain L."/>
            <person name="Navidi A."/>
            <person name="Naylor J."/>
            <person name="Negash T."/>
            <person name="Nguyen T."/>
            <person name="Nguyen N."/>
            <person name="Nicol R."/>
            <person name="Norbu C."/>
            <person name="Norbu N."/>
            <person name="Novod N."/>
            <person name="O'Neill B."/>
            <person name="Osman S."/>
            <person name="Markiewicz E."/>
            <person name="Oyono O.L."/>
            <person name="Patti C."/>
            <person name="Phunkhang P."/>
            <person name="Pierre F."/>
            <person name="Priest M."/>
            <person name="Raghuraman S."/>
            <person name="Rege F."/>
            <person name="Reyes R."/>
            <person name="Rise C."/>
            <person name="Rogov P."/>
            <person name="Ross K."/>
            <person name="Ryan E."/>
            <person name="Settipalli S."/>
            <person name="Shea T."/>
            <person name="Sherpa N."/>
            <person name="Shi L."/>
            <person name="Shih D."/>
            <person name="Sparrow T."/>
            <person name="Spaulding J."/>
            <person name="Stalker J."/>
            <person name="Stange-Thomann N."/>
            <person name="Stavropoulos S."/>
            <person name="Stone C."/>
            <person name="Strader C."/>
            <person name="Tesfaye S."/>
            <person name="Thomson T."/>
            <person name="Thoulutsang Y."/>
            <person name="Thoulutsang D."/>
            <person name="Topham K."/>
            <person name="Topping I."/>
            <person name="Tsamla T."/>
            <person name="Vassiliev H."/>
            <person name="Vo A."/>
            <person name="Wangchuk T."/>
            <person name="Wangdi T."/>
            <person name="Weiand M."/>
            <person name="Wilkinson J."/>
            <person name="Wilson A."/>
            <person name="Yadav S."/>
            <person name="Young G."/>
            <person name="Yu Q."/>
            <person name="Zembek L."/>
            <person name="Zhong D."/>
            <person name="Zimmer A."/>
            <person name="Zwirko Z."/>
            <person name="Jaffe D.B."/>
            <person name="Alvarez P."/>
            <person name="Brockman W."/>
            <person name="Butler J."/>
            <person name="Chin C."/>
            <person name="Gnerre S."/>
            <person name="Grabherr M."/>
            <person name="Kleber M."/>
            <person name="Mauceli E."/>
            <person name="MacCallum I."/>
        </authorList>
    </citation>
    <scope>NUCLEOTIDE SEQUENCE [LARGE SCALE GENOMIC DNA]</scope>
    <source>
        <strain evidence="9">Tucson 14030-0811.24</strain>
    </source>
</reference>
<evidence type="ECO:0000256" key="2">
    <source>
        <dbReference type="ARBA" id="ARBA00022487"/>
    </source>
</evidence>
<evidence type="ECO:0000313" key="8">
    <source>
        <dbReference type="EMBL" id="EDW81346.2"/>
    </source>
</evidence>
<dbReference type="eggNOG" id="KOG1516">
    <property type="taxonomic scope" value="Eukaryota"/>
</dbReference>
<dbReference type="OrthoDB" id="19653at2759"/>
<evidence type="ECO:0000256" key="3">
    <source>
        <dbReference type="ARBA" id="ARBA00022801"/>
    </source>
</evidence>
<dbReference type="SUPFAM" id="SSF53474">
    <property type="entry name" value="alpha/beta-Hydrolases"/>
    <property type="match status" value="1"/>
</dbReference>
<dbReference type="SMR" id="B4N895"/>
<gene>
    <name evidence="8" type="primary">Dwil\GK11076</name>
    <name evidence="8" type="ORF">Dwil_GK11076</name>
</gene>
<feature type="domain" description="Carboxylesterase type B" evidence="7">
    <location>
        <begin position="2"/>
        <end position="520"/>
    </location>
</feature>
<keyword evidence="2" id="KW-0719">Serine esterase</keyword>
<proteinExistence type="inferred from homology"/>